<dbReference type="CDD" id="cd00593">
    <property type="entry name" value="RIBOc"/>
    <property type="match status" value="1"/>
</dbReference>
<dbReference type="GO" id="GO:0010468">
    <property type="term" value="P:regulation of gene expression"/>
    <property type="evidence" value="ECO:0007669"/>
    <property type="project" value="TreeGrafter"/>
</dbReference>
<dbReference type="PROSITE" id="PS50137">
    <property type="entry name" value="DS_RBD"/>
    <property type="match status" value="1"/>
</dbReference>
<evidence type="ECO:0000256" key="6">
    <source>
        <dbReference type="ARBA" id="ARBA00022759"/>
    </source>
</evidence>
<keyword evidence="8 9" id="KW-0694">RNA-binding</keyword>
<dbReference type="PROSITE" id="PS00517">
    <property type="entry name" value="RNASE_3_1"/>
    <property type="match status" value="1"/>
</dbReference>
<comment type="catalytic activity">
    <reaction evidence="1 9">
        <text>Endonucleolytic cleavage to 5'-phosphomonoester.</text>
        <dbReference type="EC" id="3.1.26.3"/>
    </reaction>
</comment>
<comment type="subcellular location">
    <subcellularLocation>
        <location evidence="9">Cytoplasm</location>
    </subcellularLocation>
</comment>
<dbReference type="GO" id="GO:0003725">
    <property type="term" value="F:double-stranded RNA binding"/>
    <property type="evidence" value="ECO:0007669"/>
    <property type="project" value="TreeGrafter"/>
</dbReference>
<dbReference type="Proteomes" id="UP000543642">
    <property type="component" value="Unassembled WGS sequence"/>
</dbReference>
<accession>A0A7W8HDC0</accession>
<feature type="binding site" evidence="9">
    <location>
        <position position="43"/>
    </location>
    <ligand>
        <name>Mg(2+)</name>
        <dbReference type="ChEBI" id="CHEBI:18420"/>
    </ligand>
</feature>
<dbReference type="SMART" id="SM00358">
    <property type="entry name" value="DSRM"/>
    <property type="match status" value="1"/>
</dbReference>
<keyword evidence="9" id="KW-0460">Magnesium</keyword>
<evidence type="ECO:0000256" key="2">
    <source>
        <dbReference type="ARBA" id="ARBA00010183"/>
    </source>
</evidence>
<dbReference type="CDD" id="cd10845">
    <property type="entry name" value="DSRM_RNAse_III_family"/>
    <property type="match status" value="1"/>
</dbReference>
<dbReference type="FunFam" id="1.10.1520.10:FF:000001">
    <property type="entry name" value="Ribonuclease 3"/>
    <property type="match status" value="1"/>
</dbReference>
<evidence type="ECO:0000256" key="7">
    <source>
        <dbReference type="ARBA" id="ARBA00022801"/>
    </source>
</evidence>
<dbReference type="AlphaFoldDB" id="A0A7W8HDC0"/>
<evidence type="ECO:0000256" key="3">
    <source>
        <dbReference type="ARBA" id="ARBA00022552"/>
    </source>
</evidence>
<comment type="subunit">
    <text evidence="9">Homodimer.</text>
</comment>
<evidence type="ECO:0000256" key="5">
    <source>
        <dbReference type="ARBA" id="ARBA00022722"/>
    </source>
</evidence>
<keyword evidence="7 9" id="KW-0378">Hydrolase</keyword>
<feature type="active site" evidence="9">
    <location>
        <position position="47"/>
    </location>
</feature>
<keyword evidence="9" id="KW-0963">Cytoplasm</keyword>
<dbReference type="SMART" id="SM00535">
    <property type="entry name" value="RIBOc"/>
    <property type="match status" value="1"/>
</dbReference>
<feature type="domain" description="DRBM" evidence="10">
    <location>
        <begin position="154"/>
        <end position="223"/>
    </location>
</feature>
<comment type="caution">
    <text evidence="12">The sequence shown here is derived from an EMBL/GenBank/DDBJ whole genome shotgun (WGS) entry which is preliminary data.</text>
</comment>
<dbReference type="SUPFAM" id="SSF54768">
    <property type="entry name" value="dsRNA-binding domain-like"/>
    <property type="match status" value="1"/>
</dbReference>
<keyword evidence="3 9" id="KW-0698">rRNA processing</keyword>
<dbReference type="InterPro" id="IPR011907">
    <property type="entry name" value="RNase_III"/>
</dbReference>
<comment type="similarity">
    <text evidence="2">Belongs to the ribonuclease III family.</text>
</comment>
<dbReference type="Pfam" id="PF00035">
    <property type="entry name" value="dsrm"/>
    <property type="match status" value="1"/>
</dbReference>
<keyword evidence="4 9" id="KW-0507">mRNA processing</keyword>
<dbReference type="Gene3D" id="1.10.1520.10">
    <property type="entry name" value="Ribonuclease III domain"/>
    <property type="match status" value="1"/>
</dbReference>
<evidence type="ECO:0000256" key="1">
    <source>
        <dbReference type="ARBA" id="ARBA00000109"/>
    </source>
</evidence>
<feature type="binding site" evidence="9">
    <location>
        <position position="119"/>
    </location>
    <ligand>
        <name>Mg(2+)</name>
        <dbReference type="ChEBI" id="CHEBI:18420"/>
    </ligand>
</feature>
<keyword evidence="6 9" id="KW-0255">Endonuclease</keyword>
<comment type="function">
    <text evidence="9">Digests double-stranded RNA. Involved in the processing of primary rRNA transcript to yield the immediate precursors to the large and small rRNAs (23S and 16S). Processes some mRNAs, and tRNAs when they are encoded in the rRNA operon. Processes pre-crRNA and tracrRNA of type II CRISPR loci if present in the organism.</text>
</comment>
<evidence type="ECO:0000256" key="9">
    <source>
        <dbReference type="HAMAP-Rule" id="MF_00104"/>
    </source>
</evidence>
<keyword evidence="9" id="KW-0699">rRNA-binding</keyword>
<keyword evidence="5 9" id="KW-0540">Nuclease</keyword>
<sequence>MENLQDAIHYEFRQKKLLRQALTHSSYANEHHIERLYNNERLEFLGDAVLELISSDLLFRHFPQMHEGELSKKRASLVCEPALAYCARQLQLGKYLRLGHGEDINGGRDRDSILSDALEAVIGALYLDGGYEVARTFVLQYVLNDLENKELFHDSKTALQEMVQSKVKDTVTYQLLEAQGPEHNRSFVVQAMVGDIKLCTGRGRTKQSAGQDAAYKSIIMLKENPGLIKES</sequence>
<evidence type="ECO:0000259" key="11">
    <source>
        <dbReference type="PROSITE" id="PS50142"/>
    </source>
</evidence>
<feature type="domain" description="RNase III" evidence="11">
    <location>
        <begin position="1"/>
        <end position="130"/>
    </location>
</feature>
<keyword evidence="9" id="KW-0479">Metal-binding</keyword>
<name>A0A7W8HDC0_9FIRM</name>
<keyword evidence="9" id="KW-0819">tRNA processing</keyword>
<dbReference type="HAMAP" id="MF_00104">
    <property type="entry name" value="RNase_III"/>
    <property type="match status" value="1"/>
</dbReference>
<dbReference type="Gene3D" id="3.30.160.20">
    <property type="match status" value="1"/>
</dbReference>
<keyword evidence="13" id="KW-1185">Reference proteome</keyword>
<dbReference type="PROSITE" id="PS50142">
    <property type="entry name" value="RNASE_3_2"/>
    <property type="match status" value="1"/>
</dbReference>
<dbReference type="RefSeq" id="WP_183776554.1">
    <property type="nucleotide sequence ID" value="NZ_CAWVEG010000223.1"/>
</dbReference>
<dbReference type="PANTHER" id="PTHR11207:SF0">
    <property type="entry name" value="RIBONUCLEASE 3"/>
    <property type="match status" value="1"/>
</dbReference>
<evidence type="ECO:0000256" key="8">
    <source>
        <dbReference type="ARBA" id="ARBA00022884"/>
    </source>
</evidence>
<dbReference type="GO" id="GO:0006397">
    <property type="term" value="P:mRNA processing"/>
    <property type="evidence" value="ECO:0007669"/>
    <property type="project" value="UniProtKB-UniRule"/>
</dbReference>
<comment type="cofactor">
    <cofactor evidence="9">
        <name>Mg(2+)</name>
        <dbReference type="ChEBI" id="CHEBI:18420"/>
    </cofactor>
</comment>
<evidence type="ECO:0000259" key="10">
    <source>
        <dbReference type="PROSITE" id="PS50137"/>
    </source>
</evidence>
<evidence type="ECO:0000313" key="13">
    <source>
        <dbReference type="Proteomes" id="UP000543642"/>
    </source>
</evidence>
<dbReference type="GO" id="GO:0008033">
    <property type="term" value="P:tRNA processing"/>
    <property type="evidence" value="ECO:0007669"/>
    <property type="project" value="UniProtKB-KW"/>
</dbReference>
<dbReference type="InterPro" id="IPR014720">
    <property type="entry name" value="dsRBD_dom"/>
</dbReference>
<protein>
    <recommendedName>
        <fullName evidence="9">Ribonuclease 3</fullName>
        <ecNumber evidence="9">3.1.26.3</ecNumber>
    </recommendedName>
    <alternativeName>
        <fullName evidence="9">Ribonuclease III</fullName>
        <shortName evidence="9">RNase III</shortName>
    </alternativeName>
</protein>
<dbReference type="Pfam" id="PF14622">
    <property type="entry name" value="Ribonucleas_3_3"/>
    <property type="match status" value="1"/>
</dbReference>
<dbReference type="GO" id="GO:0004525">
    <property type="term" value="F:ribonuclease III activity"/>
    <property type="evidence" value="ECO:0007669"/>
    <property type="project" value="UniProtKB-UniRule"/>
</dbReference>
<organism evidence="12 13">
    <name type="scientific">Catenibacillus scindens</name>
    <dbReference type="NCBI Taxonomy" id="673271"/>
    <lineage>
        <taxon>Bacteria</taxon>
        <taxon>Bacillati</taxon>
        <taxon>Bacillota</taxon>
        <taxon>Clostridia</taxon>
        <taxon>Lachnospirales</taxon>
        <taxon>Lachnospiraceae</taxon>
        <taxon>Catenibacillus</taxon>
    </lineage>
</organism>
<evidence type="ECO:0000256" key="4">
    <source>
        <dbReference type="ARBA" id="ARBA00022664"/>
    </source>
</evidence>
<dbReference type="EC" id="3.1.26.3" evidence="9"/>
<dbReference type="InterPro" id="IPR000999">
    <property type="entry name" value="RNase_III_dom"/>
</dbReference>
<feature type="binding site" evidence="9">
    <location>
        <position position="116"/>
    </location>
    <ligand>
        <name>Mg(2+)</name>
        <dbReference type="ChEBI" id="CHEBI:18420"/>
    </ligand>
</feature>
<evidence type="ECO:0000313" key="12">
    <source>
        <dbReference type="EMBL" id="MBB5266220.1"/>
    </source>
</evidence>
<proteinExistence type="inferred from homology"/>
<dbReference type="GO" id="GO:0005737">
    <property type="term" value="C:cytoplasm"/>
    <property type="evidence" value="ECO:0007669"/>
    <property type="project" value="UniProtKB-SubCell"/>
</dbReference>
<dbReference type="InterPro" id="IPR036389">
    <property type="entry name" value="RNase_III_sf"/>
</dbReference>
<dbReference type="NCBIfam" id="TIGR02191">
    <property type="entry name" value="RNaseIII"/>
    <property type="match status" value="1"/>
</dbReference>
<dbReference type="PANTHER" id="PTHR11207">
    <property type="entry name" value="RIBONUCLEASE III"/>
    <property type="match status" value="1"/>
</dbReference>
<gene>
    <name evidence="9" type="primary">rnc</name>
    <name evidence="12" type="ORF">HNP82_003377</name>
</gene>
<dbReference type="GO" id="GO:0006364">
    <property type="term" value="P:rRNA processing"/>
    <property type="evidence" value="ECO:0007669"/>
    <property type="project" value="UniProtKB-UniRule"/>
</dbReference>
<dbReference type="GO" id="GO:0019843">
    <property type="term" value="F:rRNA binding"/>
    <property type="evidence" value="ECO:0007669"/>
    <property type="project" value="UniProtKB-KW"/>
</dbReference>
<dbReference type="GO" id="GO:0046872">
    <property type="term" value="F:metal ion binding"/>
    <property type="evidence" value="ECO:0007669"/>
    <property type="project" value="UniProtKB-KW"/>
</dbReference>
<reference evidence="12 13" key="1">
    <citation type="submission" date="2020-08" db="EMBL/GenBank/DDBJ databases">
        <title>Genomic Encyclopedia of Type Strains, Phase IV (KMG-IV): sequencing the most valuable type-strain genomes for metagenomic binning, comparative biology and taxonomic classification.</title>
        <authorList>
            <person name="Goeker M."/>
        </authorList>
    </citation>
    <scope>NUCLEOTIDE SEQUENCE [LARGE SCALE GENOMIC DNA]</scope>
    <source>
        <strain evidence="12 13">DSM 106146</strain>
    </source>
</reference>
<dbReference type="EMBL" id="JACHFW010000022">
    <property type="protein sequence ID" value="MBB5266220.1"/>
    <property type="molecule type" value="Genomic_DNA"/>
</dbReference>
<feature type="active site" evidence="9">
    <location>
        <position position="119"/>
    </location>
</feature>
<dbReference type="SUPFAM" id="SSF69065">
    <property type="entry name" value="RNase III domain-like"/>
    <property type="match status" value="1"/>
</dbReference>